<keyword evidence="1" id="KW-1133">Transmembrane helix</keyword>
<protein>
    <recommendedName>
        <fullName evidence="4">DUF2523 domain-containing protein</fullName>
    </recommendedName>
</protein>
<keyword evidence="1" id="KW-0472">Membrane</keyword>
<gene>
    <name evidence="2" type="ORF">GF1_11920</name>
</gene>
<dbReference type="EMBL" id="AP024233">
    <property type="protein sequence ID" value="BCO08816.1"/>
    <property type="molecule type" value="Genomic_DNA"/>
</dbReference>
<evidence type="ECO:0008006" key="4">
    <source>
        <dbReference type="Google" id="ProtNLM"/>
    </source>
</evidence>
<sequence>MLDWLKDFINSFWDLLVSILSWLLDAVFLVISFVGYTIYDGFLMVVQAFFATLDFSSVAFTHAAEWSSLPPQLIWLINQLALPQCITIVSSAILLRVLLNLVPAALTRV</sequence>
<feature type="transmembrane region" description="Helical" evidence="1">
    <location>
        <begin position="73"/>
        <end position="99"/>
    </location>
</feature>
<keyword evidence="3" id="KW-1185">Reference proteome</keyword>
<feature type="transmembrane region" description="Helical" evidence="1">
    <location>
        <begin position="42"/>
        <end position="61"/>
    </location>
</feature>
<keyword evidence="1" id="KW-0812">Transmembrane</keyword>
<evidence type="ECO:0000313" key="2">
    <source>
        <dbReference type="EMBL" id="BCO08816.1"/>
    </source>
</evidence>
<proteinExistence type="predicted"/>
<dbReference type="AlphaFoldDB" id="A0A915XKW9"/>
<accession>A0A915XKW9</accession>
<feature type="transmembrane region" description="Helical" evidence="1">
    <location>
        <begin position="12"/>
        <end position="36"/>
    </location>
</feature>
<organism evidence="2 3">
    <name type="scientific">Desulfolithobacter dissulfuricans</name>
    <dbReference type="NCBI Taxonomy" id="2795293"/>
    <lineage>
        <taxon>Bacteria</taxon>
        <taxon>Pseudomonadati</taxon>
        <taxon>Thermodesulfobacteriota</taxon>
        <taxon>Desulfobulbia</taxon>
        <taxon>Desulfobulbales</taxon>
        <taxon>Desulfobulbaceae</taxon>
        <taxon>Desulfolithobacter</taxon>
    </lineage>
</organism>
<name>A0A915XKW9_9BACT</name>
<dbReference type="KEGG" id="ddu:GF1_11920"/>
<evidence type="ECO:0000313" key="3">
    <source>
        <dbReference type="Proteomes" id="UP001063350"/>
    </source>
</evidence>
<dbReference type="RefSeq" id="WP_267928716.1">
    <property type="nucleotide sequence ID" value="NZ_AP024233.1"/>
</dbReference>
<dbReference type="Pfam" id="PF10734">
    <property type="entry name" value="DUF2523"/>
    <property type="match status" value="1"/>
</dbReference>
<reference evidence="2" key="1">
    <citation type="submission" date="2020-12" db="EMBL/GenBank/DDBJ databases">
        <title>Desulfobium dissulfuricans gen. nov., sp. nov., a novel mesophilic, sulfate-reducing bacterium isolated from a deep-sea hydrothermal vent.</title>
        <authorList>
            <person name="Hashimoto Y."/>
            <person name="Tame A."/>
            <person name="Sawayama S."/>
            <person name="Miyazaki J."/>
            <person name="Takai K."/>
            <person name="Nakagawa S."/>
        </authorList>
    </citation>
    <scope>NUCLEOTIDE SEQUENCE</scope>
    <source>
        <strain evidence="2">GF1</strain>
    </source>
</reference>
<evidence type="ECO:0000256" key="1">
    <source>
        <dbReference type="SAM" id="Phobius"/>
    </source>
</evidence>
<dbReference type="InterPro" id="IPR019670">
    <property type="entry name" value="DUF2523"/>
</dbReference>
<dbReference type="Proteomes" id="UP001063350">
    <property type="component" value="Chromosome"/>
</dbReference>